<dbReference type="PRINTS" id="PR00313">
    <property type="entry name" value="CABNDNGRPT"/>
</dbReference>
<organism evidence="2">
    <name type="scientific">Ralstonia solanacearum</name>
    <name type="common">Pseudomonas solanacearum</name>
    <dbReference type="NCBI Taxonomy" id="305"/>
    <lineage>
        <taxon>Bacteria</taxon>
        <taxon>Pseudomonadati</taxon>
        <taxon>Pseudomonadota</taxon>
        <taxon>Betaproteobacteria</taxon>
        <taxon>Burkholderiales</taxon>
        <taxon>Burkholderiaceae</taxon>
        <taxon>Ralstonia</taxon>
        <taxon>Ralstonia solanacearum species complex</taxon>
    </lineage>
</organism>
<dbReference type="PROSITE" id="PS00330">
    <property type="entry name" value="HEMOLYSIN_CALCIUM"/>
    <property type="match status" value="2"/>
</dbReference>
<dbReference type="GO" id="GO:0005509">
    <property type="term" value="F:calcium ion binding"/>
    <property type="evidence" value="ECO:0007669"/>
    <property type="project" value="InterPro"/>
</dbReference>
<proteinExistence type="predicted"/>
<dbReference type="PATRIC" id="fig|305.106.peg.2181"/>
<evidence type="ECO:0000313" key="2">
    <source>
        <dbReference type="EMBL" id="CUV12018.1"/>
    </source>
</evidence>
<dbReference type="InterPro" id="IPR018511">
    <property type="entry name" value="Hemolysin-typ_Ca-bd_CS"/>
</dbReference>
<reference evidence="2" key="1">
    <citation type="submission" date="2015-10" db="EMBL/GenBank/DDBJ databases">
        <authorList>
            <person name="Gilbert D.G."/>
        </authorList>
    </citation>
    <scope>NUCLEOTIDE SEQUENCE</scope>
    <source>
        <strain evidence="2">Phyl III-seqv23</strain>
    </source>
</reference>
<evidence type="ECO:0000256" key="1">
    <source>
        <dbReference type="SAM" id="MobiDB-lite"/>
    </source>
</evidence>
<dbReference type="EMBL" id="LN899819">
    <property type="protein sequence ID" value="CUV12018.1"/>
    <property type="molecule type" value="Genomic_DNA"/>
</dbReference>
<dbReference type="AlphaFoldDB" id="A0A0S4TPM8"/>
<dbReference type="InterPro" id="IPR011049">
    <property type="entry name" value="Serralysin-like_metalloprot_C"/>
</dbReference>
<name>A0A0S4TPM8_RALSL</name>
<protein>
    <submittedName>
        <fullName evidence="2">Putative hemolysin-type calcium-binding protein</fullName>
    </submittedName>
</protein>
<dbReference type="SUPFAM" id="SSF51120">
    <property type="entry name" value="beta-Roll"/>
    <property type="match status" value="1"/>
</dbReference>
<feature type="region of interest" description="Disordered" evidence="1">
    <location>
        <begin position="486"/>
        <end position="514"/>
    </location>
</feature>
<dbReference type="Gene3D" id="2.150.10.10">
    <property type="entry name" value="Serralysin-like metalloprotease, C-terminal"/>
    <property type="match status" value="1"/>
</dbReference>
<gene>
    <name evidence="2" type="ORF">RUN39_v1_300006</name>
</gene>
<accession>A0A0S4TPM8</accession>
<dbReference type="Pfam" id="PF00353">
    <property type="entry name" value="HemolysinCabind"/>
    <property type="match status" value="1"/>
</dbReference>
<sequence>MSLPTAEQVTNQYLYGADKSPGDMLDPSILNHRDGASENSILIDAVEYMARGGGRFVNSANFDWIERFFNKDIAIEPGVYDLTRIFEMLGSVDAQSGERKSYAGYAVNQIYLGTSDPDYAERAYIWGTTKFKIADGAEFVVNPDGSREIRNFAIIPDGDENFDFNGGPDSAIGNKALQPVIDPSNIGRTVSLVFDKVGEIPRQTLTESNFASDRGSVISIGAIDKAAIGLAALSAIEDLKDRLFSSGDRPVRFLDPQGRPIIYGSNSADSIEGFVTPSGVDLNKDKYNLDGWFLGGVLDLGLDSNLYAYLQNGVAYVAGGGNDQIVGTDRNDALYGVDGDDTLTGGAGNDTLVGGKGFDSYVIDAQSGSDTMIDEDGSGRIVFGGLQLTGVGRLQAQTASSTTWSETLSSGQQVQYGYDLGTKDLSIGIGAAHVTVQHFERGSLGIAAPQAPASESTGPSTVVDLSIRAGVQIDLHLVANQDVRAESARQAKYDGTPISSRNGDDVIAGGDHPHSRLAASASGSRNTLQAGNGTTHATLVAGDGCQLIDSQVASLIQVMAQFAPPAAGQAVLSPELRESLMPVIASSWR</sequence>
<dbReference type="InterPro" id="IPR001343">
    <property type="entry name" value="Hemolysn_Ca-bd"/>
</dbReference>